<sequence length="81" mass="9072">MSDEGGLSYKARRRWALVILLIGMPLYIVAAVTVISWLDRPSLLVELLVYIVLGVLWVLPFKFVFRGVGKADPNDPDQDQG</sequence>
<reference evidence="3" key="1">
    <citation type="submission" date="2016-07" db="EMBL/GenBank/DDBJ databases">
        <title>Phaeobacter portensis sp. nov., a tropodithietic acid producing bacterium isolated from a German harbor.</title>
        <authorList>
            <person name="Freese H.M."/>
            <person name="Bunk B."/>
            <person name="Breider S."/>
            <person name="Brinkhoff T."/>
        </authorList>
    </citation>
    <scope>NUCLEOTIDE SEQUENCE [LARGE SCALE GENOMIC DNA]</scope>
    <source>
        <strain evidence="3">P97</strain>
    </source>
</reference>
<evidence type="ECO:0008006" key="4">
    <source>
        <dbReference type="Google" id="ProtNLM"/>
    </source>
</evidence>
<gene>
    <name evidence="2" type="ORF">PhaeoP97_02252</name>
</gene>
<dbReference type="OrthoDB" id="7510023at2"/>
<keyword evidence="1" id="KW-1133">Transmembrane helix</keyword>
<evidence type="ECO:0000256" key="1">
    <source>
        <dbReference type="SAM" id="Phobius"/>
    </source>
</evidence>
<keyword evidence="1" id="KW-0472">Membrane</keyword>
<proteinExistence type="predicted"/>
<organism evidence="2 3">
    <name type="scientific">Phaeobacter porticola</name>
    <dbReference type="NCBI Taxonomy" id="1844006"/>
    <lineage>
        <taxon>Bacteria</taxon>
        <taxon>Pseudomonadati</taxon>
        <taxon>Pseudomonadota</taxon>
        <taxon>Alphaproteobacteria</taxon>
        <taxon>Rhodobacterales</taxon>
        <taxon>Roseobacteraceae</taxon>
        <taxon>Phaeobacter</taxon>
    </lineage>
</organism>
<name>A0A1L3I696_9RHOB</name>
<dbReference type="InterPro" id="IPR021265">
    <property type="entry name" value="DUF2842"/>
</dbReference>
<feature type="transmembrane region" description="Helical" evidence="1">
    <location>
        <begin position="15"/>
        <end position="38"/>
    </location>
</feature>
<evidence type="ECO:0000313" key="3">
    <source>
        <dbReference type="Proteomes" id="UP000183859"/>
    </source>
</evidence>
<dbReference type="STRING" id="1844006.PhaeoP97_02252"/>
<dbReference type="EMBL" id="CP016364">
    <property type="protein sequence ID" value="APG47646.1"/>
    <property type="molecule type" value="Genomic_DNA"/>
</dbReference>
<dbReference type="RefSeq" id="WP_072505100.1">
    <property type="nucleotide sequence ID" value="NZ_CP016364.1"/>
</dbReference>
<dbReference type="Proteomes" id="UP000183859">
    <property type="component" value="Chromosome"/>
</dbReference>
<accession>A0A1L3I696</accession>
<dbReference type="Pfam" id="PF11003">
    <property type="entry name" value="DUF2842"/>
    <property type="match status" value="1"/>
</dbReference>
<keyword evidence="1" id="KW-0812">Transmembrane</keyword>
<protein>
    <recommendedName>
        <fullName evidence="4">DUF2842 domain-containing protein</fullName>
    </recommendedName>
</protein>
<dbReference type="AlphaFoldDB" id="A0A1L3I696"/>
<keyword evidence="3" id="KW-1185">Reference proteome</keyword>
<dbReference type="KEGG" id="php:PhaeoP97_02252"/>
<feature type="transmembrane region" description="Helical" evidence="1">
    <location>
        <begin position="44"/>
        <end position="65"/>
    </location>
</feature>
<evidence type="ECO:0000313" key="2">
    <source>
        <dbReference type="EMBL" id="APG47646.1"/>
    </source>
</evidence>